<organism evidence="2 3">
    <name type="scientific">Lentinus tigrinus ALCF2SS1-6</name>
    <dbReference type="NCBI Taxonomy" id="1328759"/>
    <lineage>
        <taxon>Eukaryota</taxon>
        <taxon>Fungi</taxon>
        <taxon>Dikarya</taxon>
        <taxon>Basidiomycota</taxon>
        <taxon>Agaricomycotina</taxon>
        <taxon>Agaricomycetes</taxon>
        <taxon>Polyporales</taxon>
        <taxon>Polyporaceae</taxon>
        <taxon>Lentinus</taxon>
    </lineage>
</organism>
<dbReference type="EMBL" id="ML122254">
    <property type="protein sequence ID" value="RPD64325.1"/>
    <property type="molecule type" value="Genomic_DNA"/>
</dbReference>
<feature type="region of interest" description="Disordered" evidence="1">
    <location>
        <begin position="1"/>
        <end position="41"/>
    </location>
</feature>
<dbReference type="AlphaFoldDB" id="A0A5C2SKC9"/>
<sequence length="121" mass="13009">MPRRADGNDKCRAMGATPIQGDTSGGYTSRKTAPSRGFRHRRSGWPWEKGYICVAAATVALSPATRMNVAHMRLTGAAILLVLPTCGGVEPRNSTRSHREGREATSGGTRGRKSGRRKTLS</sequence>
<gene>
    <name evidence="2" type="ORF">L227DRAFT_325291</name>
</gene>
<dbReference type="Proteomes" id="UP000313359">
    <property type="component" value="Unassembled WGS sequence"/>
</dbReference>
<evidence type="ECO:0000313" key="3">
    <source>
        <dbReference type="Proteomes" id="UP000313359"/>
    </source>
</evidence>
<evidence type="ECO:0000313" key="2">
    <source>
        <dbReference type="EMBL" id="RPD64325.1"/>
    </source>
</evidence>
<reference evidence="2" key="1">
    <citation type="journal article" date="2018" name="Genome Biol. Evol.">
        <title>Genomics and development of Lentinus tigrinus, a white-rot wood-decaying mushroom with dimorphic fruiting bodies.</title>
        <authorList>
            <person name="Wu B."/>
            <person name="Xu Z."/>
            <person name="Knudson A."/>
            <person name="Carlson A."/>
            <person name="Chen N."/>
            <person name="Kovaka S."/>
            <person name="LaButti K."/>
            <person name="Lipzen A."/>
            <person name="Pennachio C."/>
            <person name="Riley R."/>
            <person name="Schakwitz W."/>
            <person name="Umezawa K."/>
            <person name="Ohm R.A."/>
            <person name="Grigoriev I.V."/>
            <person name="Nagy L.G."/>
            <person name="Gibbons J."/>
            <person name="Hibbett D."/>
        </authorList>
    </citation>
    <scope>NUCLEOTIDE SEQUENCE [LARGE SCALE GENOMIC DNA]</scope>
    <source>
        <strain evidence="2">ALCF2SS1-6</strain>
    </source>
</reference>
<accession>A0A5C2SKC9</accession>
<proteinExistence type="predicted"/>
<keyword evidence="3" id="KW-1185">Reference proteome</keyword>
<name>A0A5C2SKC9_9APHY</name>
<feature type="compositionally biased region" description="Basic residues" evidence="1">
    <location>
        <begin position="110"/>
        <end position="121"/>
    </location>
</feature>
<feature type="region of interest" description="Disordered" evidence="1">
    <location>
        <begin position="87"/>
        <end position="121"/>
    </location>
</feature>
<feature type="compositionally biased region" description="Basic and acidic residues" evidence="1">
    <location>
        <begin position="1"/>
        <end position="12"/>
    </location>
</feature>
<feature type="compositionally biased region" description="Polar residues" evidence="1">
    <location>
        <begin position="20"/>
        <end position="32"/>
    </location>
</feature>
<protein>
    <submittedName>
        <fullName evidence="2">Uncharacterized protein</fullName>
    </submittedName>
</protein>
<evidence type="ECO:0000256" key="1">
    <source>
        <dbReference type="SAM" id="MobiDB-lite"/>
    </source>
</evidence>